<evidence type="ECO:0000256" key="1">
    <source>
        <dbReference type="ARBA" id="ARBA00004651"/>
    </source>
</evidence>
<protein>
    <submittedName>
        <fullName evidence="7">Uncharacterized protein</fullName>
    </submittedName>
</protein>
<gene>
    <name evidence="7" type="ORF">SDC9_23141</name>
</gene>
<feature type="transmembrane region" description="Helical" evidence="6">
    <location>
        <begin position="271"/>
        <end position="294"/>
    </location>
</feature>
<evidence type="ECO:0000256" key="4">
    <source>
        <dbReference type="ARBA" id="ARBA00022989"/>
    </source>
</evidence>
<feature type="transmembrane region" description="Helical" evidence="6">
    <location>
        <begin position="238"/>
        <end position="259"/>
    </location>
</feature>
<dbReference type="AlphaFoldDB" id="A0A644UE77"/>
<sequence length="358" mass="41270">MPNKQNKYLRHFLYWRPIRNALHVSRLIVLPGFQGVPLFDVLFFFFQGLAKGFINQRAAALAYHFVLATFPLLLFFFTLLPYVPIDSLYLQIIELINTLVPESIAEKTISVINEIFLKKHQGLMSLGFISSIYVASSGVNAMMISFNSSKHVTQKKKWFRRRLISIGLVFAIGLVVILSFTLIIGSTTFFKFLLENSFIEEGIILFLLKSAKWLLLVALVYIMFVMIYYYTPADKSNFKFFSAGATLATILFILSVSGFNFYISNFSRYNALYGSIGALIIFLLWFYLISYILIIGYELNASIAYAVKEKVLKNDNEDKEDSIKISRTAGNKSVYRRWRRILSRIMILIRRIGSKRKQ</sequence>
<keyword evidence="3 6" id="KW-0812">Transmembrane</keyword>
<reference evidence="7" key="1">
    <citation type="submission" date="2019-08" db="EMBL/GenBank/DDBJ databases">
        <authorList>
            <person name="Kucharzyk K."/>
            <person name="Murdoch R.W."/>
            <person name="Higgins S."/>
            <person name="Loffler F."/>
        </authorList>
    </citation>
    <scope>NUCLEOTIDE SEQUENCE</scope>
</reference>
<feature type="transmembrane region" description="Helical" evidence="6">
    <location>
        <begin position="163"/>
        <end position="193"/>
    </location>
</feature>
<dbReference type="NCBIfam" id="TIGR00765">
    <property type="entry name" value="yihY_not_rbn"/>
    <property type="match status" value="1"/>
</dbReference>
<dbReference type="EMBL" id="VSSQ01000105">
    <property type="protein sequence ID" value="MPL77288.1"/>
    <property type="molecule type" value="Genomic_DNA"/>
</dbReference>
<evidence type="ECO:0000313" key="7">
    <source>
        <dbReference type="EMBL" id="MPL77288.1"/>
    </source>
</evidence>
<keyword evidence="4 6" id="KW-1133">Transmembrane helix</keyword>
<keyword evidence="5 6" id="KW-0472">Membrane</keyword>
<evidence type="ECO:0000256" key="5">
    <source>
        <dbReference type="ARBA" id="ARBA00023136"/>
    </source>
</evidence>
<comment type="caution">
    <text evidence="7">The sequence shown here is derived from an EMBL/GenBank/DDBJ whole genome shotgun (WGS) entry which is preliminary data.</text>
</comment>
<feature type="transmembrane region" description="Helical" evidence="6">
    <location>
        <begin position="24"/>
        <end position="46"/>
    </location>
</feature>
<evidence type="ECO:0000256" key="6">
    <source>
        <dbReference type="SAM" id="Phobius"/>
    </source>
</evidence>
<proteinExistence type="predicted"/>
<feature type="transmembrane region" description="Helical" evidence="6">
    <location>
        <begin position="58"/>
        <end position="80"/>
    </location>
</feature>
<evidence type="ECO:0000256" key="3">
    <source>
        <dbReference type="ARBA" id="ARBA00022692"/>
    </source>
</evidence>
<dbReference type="Pfam" id="PF03631">
    <property type="entry name" value="Virul_fac_BrkB"/>
    <property type="match status" value="1"/>
</dbReference>
<dbReference type="PANTHER" id="PTHR30213:SF0">
    <property type="entry name" value="UPF0761 MEMBRANE PROTEIN YIHY"/>
    <property type="match status" value="1"/>
</dbReference>
<dbReference type="PANTHER" id="PTHR30213">
    <property type="entry name" value="INNER MEMBRANE PROTEIN YHJD"/>
    <property type="match status" value="1"/>
</dbReference>
<accession>A0A644UE77</accession>
<name>A0A644UE77_9ZZZZ</name>
<dbReference type="InterPro" id="IPR017039">
    <property type="entry name" value="Virul_fac_BrkB"/>
</dbReference>
<organism evidence="7">
    <name type="scientific">bioreactor metagenome</name>
    <dbReference type="NCBI Taxonomy" id="1076179"/>
    <lineage>
        <taxon>unclassified sequences</taxon>
        <taxon>metagenomes</taxon>
        <taxon>ecological metagenomes</taxon>
    </lineage>
</organism>
<dbReference type="GO" id="GO:0005886">
    <property type="term" value="C:plasma membrane"/>
    <property type="evidence" value="ECO:0007669"/>
    <property type="project" value="UniProtKB-SubCell"/>
</dbReference>
<evidence type="ECO:0000256" key="2">
    <source>
        <dbReference type="ARBA" id="ARBA00022475"/>
    </source>
</evidence>
<feature type="transmembrane region" description="Helical" evidence="6">
    <location>
        <begin position="213"/>
        <end position="231"/>
    </location>
</feature>
<comment type="subcellular location">
    <subcellularLocation>
        <location evidence="1">Cell membrane</location>
        <topology evidence="1">Multi-pass membrane protein</topology>
    </subcellularLocation>
</comment>
<keyword evidence="2" id="KW-1003">Cell membrane</keyword>